<accession>A0A5N1JLE6</accession>
<keyword evidence="4" id="KW-0949">S-adenosyl-L-methionine</keyword>
<reference evidence="5 6" key="1">
    <citation type="submission" date="2019-09" db="EMBL/GenBank/DDBJ databases">
        <title>Genome Sequence of Larkinella sp MA1.</title>
        <authorList>
            <person name="Srinivasan S."/>
        </authorList>
    </citation>
    <scope>NUCLEOTIDE SEQUENCE [LARGE SCALE GENOMIC DNA]</scope>
    <source>
        <strain evidence="5 6">MA1</strain>
    </source>
</reference>
<comment type="caution">
    <text evidence="5">The sequence shown here is derived from an EMBL/GenBank/DDBJ whole genome shotgun (WGS) entry which is preliminary data.</text>
</comment>
<evidence type="ECO:0000256" key="3">
    <source>
        <dbReference type="ARBA" id="ARBA00022679"/>
    </source>
</evidence>
<keyword evidence="1" id="KW-0474">Menaquinone biosynthesis</keyword>
<dbReference type="CDD" id="cd02440">
    <property type="entry name" value="AdoMet_MTases"/>
    <property type="match status" value="1"/>
</dbReference>
<dbReference type="GO" id="GO:0009234">
    <property type="term" value="P:menaquinone biosynthetic process"/>
    <property type="evidence" value="ECO:0007669"/>
    <property type="project" value="UniProtKB-KW"/>
</dbReference>
<sequence>MTDNPETIYDPEYIKSLFDKMSKTYGLANYISSFGFTERWRAACLNNLPSIAPNSVGYDLMTGMGEAWGHILPKLNAEGKLIAVDISPVMMQKAALHREKVRNRAVEMVQCDVLNNHFESNSADFVISTFGLKTFNDFQTRVLAREVNRLLKPGGSFSFVEISAPKGWILHGLYLFYLKKIIPLIGKLFLNSADEYRMLGVYCQKFENCQKFATYLMNEGLDVTYKSYFFGCATGVVGRKTKK</sequence>
<dbReference type="EMBL" id="VTWS01000001">
    <property type="protein sequence ID" value="KAA9357004.1"/>
    <property type="molecule type" value="Genomic_DNA"/>
</dbReference>
<dbReference type="GO" id="GO:0032259">
    <property type="term" value="P:methylation"/>
    <property type="evidence" value="ECO:0007669"/>
    <property type="project" value="UniProtKB-KW"/>
</dbReference>
<keyword evidence="6" id="KW-1185">Reference proteome</keyword>
<name>A0A5N1JLE6_9BACT</name>
<evidence type="ECO:0000256" key="4">
    <source>
        <dbReference type="ARBA" id="ARBA00022691"/>
    </source>
</evidence>
<keyword evidence="3 5" id="KW-0808">Transferase</keyword>
<dbReference type="InterPro" id="IPR004033">
    <property type="entry name" value="UbiE/COQ5_MeTrFase"/>
</dbReference>
<dbReference type="PROSITE" id="PS51608">
    <property type="entry name" value="SAM_MT_UBIE"/>
    <property type="match status" value="1"/>
</dbReference>
<dbReference type="Gene3D" id="3.40.50.150">
    <property type="entry name" value="Vaccinia Virus protein VP39"/>
    <property type="match status" value="1"/>
</dbReference>
<dbReference type="RefSeq" id="WP_150875091.1">
    <property type="nucleotide sequence ID" value="NZ_VTWS01000001.1"/>
</dbReference>
<dbReference type="Proteomes" id="UP000326344">
    <property type="component" value="Unassembled WGS sequence"/>
</dbReference>
<dbReference type="SUPFAM" id="SSF53335">
    <property type="entry name" value="S-adenosyl-L-methionine-dependent methyltransferases"/>
    <property type="match status" value="1"/>
</dbReference>
<dbReference type="PANTHER" id="PTHR43591:SF24">
    <property type="entry name" value="2-METHOXY-6-POLYPRENYL-1,4-BENZOQUINOL METHYLASE, MITOCHONDRIAL"/>
    <property type="match status" value="1"/>
</dbReference>
<dbReference type="GO" id="GO:0008168">
    <property type="term" value="F:methyltransferase activity"/>
    <property type="evidence" value="ECO:0007669"/>
    <property type="project" value="UniProtKB-KW"/>
</dbReference>
<dbReference type="Pfam" id="PF01209">
    <property type="entry name" value="Ubie_methyltran"/>
    <property type="match status" value="1"/>
</dbReference>
<evidence type="ECO:0000256" key="1">
    <source>
        <dbReference type="ARBA" id="ARBA00022428"/>
    </source>
</evidence>
<evidence type="ECO:0000313" key="5">
    <source>
        <dbReference type="EMBL" id="KAA9357004.1"/>
    </source>
</evidence>
<gene>
    <name evidence="5" type="ORF">F0P93_04510</name>
</gene>
<protein>
    <submittedName>
        <fullName evidence="5">Methyltransferase domain-containing protein</fullName>
    </submittedName>
</protein>
<evidence type="ECO:0000313" key="6">
    <source>
        <dbReference type="Proteomes" id="UP000326344"/>
    </source>
</evidence>
<dbReference type="InterPro" id="IPR029063">
    <property type="entry name" value="SAM-dependent_MTases_sf"/>
</dbReference>
<keyword evidence="2 5" id="KW-0489">Methyltransferase</keyword>
<evidence type="ECO:0000256" key="2">
    <source>
        <dbReference type="ARBA" id="ARBA00022603"/>
    </source>
</evidence>
<organism evidence="5 6">
    <name type="scientific">Larkinella humicola</name>
    <dbReference type="NCBI Taxonomy" id="2607654"/>
    <lineage>
        <taxon>Bacteria</taxon>
        <taxon>Pseudomonadati</taxon>
        <taxon>Bacteroidota</taxon>
        <taxon>Cytophagia</taxon>
        <taxon>Cytophagales</taxon>
        <taxon>Spirosomataceae</taxon>
        <taxon>Larkinella</taxon>
    </lineage>
</organism>
<proteinExistence type="predicted"/>
<dbReference type="PANTHER" id="PTHR43591">
    <property type="entry name" value="METHYLTRANSFERASE"/>
    <property type="match status" value="1"/>
</dbReference>
<dbReference type="AlphaFoldDB" id="A0A5N1JLE6"/>